<evidence type="ECO:0000256" key="2">
    <source>
        <dbReference type="ARBA" id="ARBA00004123"/>
    </source>
</evidence>
<sequence>MSSSSSSDDSDEDIILQILINLPRPRRFRDRSNPLQDYDDLDFKYRFRLSKETFMILLHMIGDSIKHKTNRSSSLSPVLQLLIALRYYATGAFQMVLGDHIHVHKSTVCRVIKTVSTEIARLRPHFIEFPSTVAEQQRVQLGFFRLHQFPRVIGALDCSHIRIQSPKSDIGEQFRNRKGWPGSVHDSTIFDNSLIRAKFENNEFGNTFLLGDGGYPCRNYLLTPLLNPRTEAERKYQKAQIGSRNVVERLFGVLKRRFPVLAVGIRTKLSTTMATIVATAVLYNFLLKEKDEIPQEIDNHLIDIELLQEIPTLPIRQLINAERSHLINTVFS</sequence>
<evidence type="ECO:0000313" key="10">
    <source>
        <dbReference type="Proteomes" id="UP001160148"/>
    </source>
</evidence>
<evidence type="ECO:0000313" key="9">
    <source>
        <dbReference type="EMBL" id="CAI6361357.1"/>
    </source>
</evidence>
<evidence type="ECO:0000256" key="7">
    <source>
        <dbReference type="ARBA" id="ARBA00023242"/>
    </source>
</evidence>
<dbReference type="Proteomes" id="UP001160148">
    <property type="component" value="Unassembled WGS sequence"/>
</dbReference>
<keyword evidence="10" id="KW-1185">Reference proteome</keyword>
<dbReference type="GO" id="GO:0016787">
    <property type="term" value="F:hydrolase activity"/>
    <property type="evidence" value="ECO:0007669"/>
    <property type="project" value="UniProtKB-KW"/>
</dbReference>
<dbReference type="GO" id="GO:0046872">
    <property type="term" value="F:metal ion binding"/>
    <property type="evidence" value="ECO:0007669"/>
    <property type="project" value="UniProtKB-KW"/>
</dbReference>
<keyword evidence="7" id="KW-0539">Nucleus</keyword>
<evidence type="ECO:0000256" key="5">
    <source>
        <dbReference type="ARBA" id="ARBA00022723"/>
    </source>
</evidence>
<dbReference type="PANTHER" id="PTHR22930:SF289">
    <property type="entry name" value="DDE TNP4 DOMAIN-CONTAINING PROTEIN-RELATED"/>
    <property type="match status" value="1"/>
</dbReference>
<comment type="caution">
    <text evidence="9">The sequence shown here is derived from an EMBL/GenBank/DDBJ whole genome shotgun (WGS) entry which is preliminary data.</text>
</comment>
<keyword evidence="4" id="KW-0540">Nuclease</keyword>
<proteinExistence type="inferred from homology"/>
<keyword evidence="6" id="KW-0378">Hydrolase</keyword>
<name>A0AAV0WZL3_9HEMI</name>
<evidence type="ECO:0000256" key="4">
    <source>
        <dbReference type="ARBA" id="ARBA00022722"/>
    </source>
</evidence>
<gene>
    <name evidence="9" type="ORF">MEUPH1_LOCUS16550</name>
</gene>
<accession>A0AAV0WZL3</accession>
<comment type="cofactor">
    <cofactor evidence="1">
        <name>a divalent metal cation</name>
        <dbReference type="ChEBI" id="CHEBI:60240"/>
    </cofactor>
</comment>
<dbReference type="EMBL" id="CARXXK010000003">
    <property type="protein sequence ID" value="CAI6361357.1"/>
    <property type="molecule type" value="Genomic_DNA"/>
</dbReference>
<reference evidence="9 10" key="1">
    <citation type="submission" date="2023-01" db="EMBL/GenBank/DDBJ databases">
        <authorList>
            <person name="Whitehead M."/>
        </authorList>
    </citation>
    <scope>NUCLEOTIDE SEQUENCE [LARGE SCALE GENOMIC DNA]</scope>
</reference>
<evidence type="ECO:0000256" key="1">
    <source>
        <dbReference type="ARBA" id="ARBA00001968"/>
    </source>
</evidence>
<dbReference type="PANTHER" id="PTHR22930">
    <property type="match status" value="1"/>
</dbReference>
<dbReference type="GO" id="GO:0005634">
    <property type="term" value="C:nucleus"/>
    <property type="evidence" value="ECO:0007669"/>
    <property type="project" value="UniProtKB-SubCell"/>
</dbReference>
<keyword evidence="5" id="KW-0479">Metal-binding</keyword>
<dbReference type="Pfam" id="PF13359">
    <property type="entry name" value="DDE_Tnp_4"/>
    <property type="match status" value="1"/>
</dbReference>
<dbReference type="GO" id="GO:0004518">
    <property type="term" value="F:nuclease activity"/>
    <property type="evidence" value="ECO:0007669"/>
    <property type="project" value="UniProtKB-KW"/>
</dbReference>
<evidence type="ECO:0000259" key="8">
    <source>
        <dbReference type="Pfam" id="PF13359"/>
    </source>
</evidence>
<dbReference type="InterPro" id="IPR045249">
    <property type="entry name" value="HARBI1-like"/>
</dbReference>
<organism evidence="9 10">
    <name type="scientific">Macrosiphum euphorbiae</name>
    <name type="common">potato aphid</name>
    <dbReference type="NCBI Taxonomy" id="13131"/>
    <lineage>
        <taxon>Eukaryota</taxon>
        <taxon>Metazoa</taxon>
        <taxon>Ecdysozoa</taxon>
        <taxon>Arthropoda</taxon>
        <taxon>Hexapoda</taxon>
        <taxon>Insecta</taxon>
        <taxon>Pterygota</taxon>
        <taxon>Neoptera</taxon>
        <taxon>Paraneoptera</taxon>
        <taxon>Hemiptera</taxon>
        <taxon>Sternorrhyncha</taxon>
        <taxon>Aphidomorpha</taxon>
        <taxon>Aphidoidea</taxon>
        <taxon>Aphididae</taxon>
        <taxon>Macrosiphini</taxon>
        <taxon>Macrosiphum</taxon>
    </lineage>
</organism>
<evidence type="ECO:0000256" key="6">
    <source>
        <dbReference type="ARBA" id="ARBA00022801"/>
    </source>
</evidence>
<protein>
    <recommendedName>
        <fullName evidence="8">DDE Tnp4 domain-containing protein</fullName>
    </recommendedName>
</protein>
<comment type="similarity">
    <text evidence="3">Belongs to the HARBI1 family.</text>
</comment>
<dbReference type="InterPro" id="IPR027806">
    <property type="entry name" value="HARBI1_dom"/>
</dbReference>
<comment type="subcellular location">
    <subcellularLocation>
        <location evidence="2">Nucleus</location>
    </subcellularLocation>
</comment>
<feature type="domain" description="DDE Tnp4" evidence="8">
    <location>
        <begin position="178"/>
        <end position="284"/>
    </location>
</feature>
<evidence type="ECO:0000256" key="3">
    <source>
        <dbReference type="ARBA" id="ARBA00006958"/>
    </source>
</evidence>
<dbReference type="AlphaFoldDB" id="A0AAV0WZL3"/>